<comment type="caution">
    <text evidence="15">The sequence shown here is derived from an EMBL/GenBank/DDBJ whole genome shotgun (WGS) entry which is preliminary data.</text>
</comment>
<accession>A0A399SUQ5</accession>
<feature type="binding site" evidence="10 13">
    <location>
        <position position="35"/>
    </location>
    <ligand>
        <name>a divalent metal cation</name>
        <dbReference type="ChEBI" id="CHEBI:60240"/>
    </ligand>
</feature>
<feature type="binding site" evidence="10 13">
    <location>
        <position position="66"/>
    </location>
    <ligand>
        <name>a divalent metal cation</name>
        <dbReference type="ChEBI" id="CHEBI:60240"/>
    </ligand>
</feature>
<gene>
    <name evidence="10" type="primary">rpe</name>
    <name evidence="15" type="ORF">D1614_18700</name>
</gene>
<name>A0A399SUQ5_9BACT</name>
<dbReference type="PIRSF" id="PIRSF001461">
    <property type="entry name" value="RPE"/>
    <property type="match status" value="1"/>
</dbReference>
<feature type="active site" description="Proton donor" evidence="10 12">
    <location>
        <position position="175"/>
    </location>
</feature>
<dbReference type="InterPro" id="IPR000056">
    <property type="entry name" value="Ribul_P_3_epim-like"/>
</dbReference>
<evidence type="ECO:0000256" key="9">
    <source>
        <dbReference type="ARBA" id="ARBA00023235"/>
    </source>
</evidence>
<comment type="similarity">
    <text evidence="6 10 11">Belongs to the ribulose-phosphate 3-epimerase family.</text>
</comment>
<dbReference type="GO" id="GO:0005737">
    <property type="term" value="C:cytoplasm"/>
    <property type="evidence" value="ECO:0007669"/>
    <property type="project" value="UniProtKB-ARBA"/>
</dbReference>
<dbReference type="InterPro" id="IPR011060">
    <property type="entry name" value="RibuloseP-bd_barrel"/>
</dbReference>
<evidence type="ECO:0000313" key="16">
    <source>
        <dbReference type="Proteomes" id="UP000265926"/>
    </source>
</evidence>
<comment type="cofactor">
    <cofactor evidence="4">
        <name>Zn(2+)</name>
        <dbReference type="ChEBI" id="CHEBI:29105"/>
    </cofactor>
</comment>
<comment type="cofactor">
    <cofactor evidence="3">
        <name>Co(2+)</name>
        <dbReference type="ChEBI" id="CHEBI:48828"/>
    </cofactor>
</comment>
<keyword evidence="13" id="KW-0170">Cobalt</keyword>
<keyword evidence="8 10" id="KW-0479">Metal-binding</keyword>
<keyword evidence="13" id="KW-0862">Zinc</keyword>
<evidence type="ECO:0000313" key="15">
    <source>
        <dbReference type="EMBL" id="RIJ46444.1"/>
    </source>
</evidence>
<sequence length="216" mass="23763">MKRLVAPSILSADFNHLGKDIEMINQSEADYIHFDVMDGVFVPNISFGIPVIEQVNRIAEKPLDVHLMIVNPDHFIEPFVKAGASIVTVHYEACKHLHRTVQLIKSFGARASVCLNPHTPVAVLEDIIQDLDMVLLMSVNPGFGGQKFIENTYKKVRQLRELIDSVNPDCLIEVDGGVNFETGARLFEAGANVLVAGSFVFGAENPAEIISGLKQL</sequence>
<dbReference type="EC" id="5.1.3.1" evidence="7 10"/>
<evidence type="ECO:0000256" key="2">
    <source>
        <dbReference type="ARBA" id="ARBA00001936"/>
    </source>
</evidence>
<dbReference type="SUPFAM" id="SSF51366">
    <property type="entry name" value="Ribulose-phoshate binding barrel"/>
    <property type="match status" value="1"/>
</dbReference>
<evidence type="ECO:0000256" key="8">
    <source>
        <dbReference type="ARBA" id="ARBA00022723"/>
    </source>
</evidence>
<evidence type="ECO:0000256" key="10">
    <source>
        <dbReference type="HAMAP-Rule" id="MF_02227"/>
    </source>
</evidence>
<dbReference type="CDD" id="cd00429">
    <property type="entry name" value="RPE"/>
    <property type="match status" value="1"/>
</dbReference>
<keyword evidence="16" id="KW-1185">Reference proteome</keyword>
<proteinExistence type="inferred from homology"/>
<dbReference type="GO" id="GO:0019323">
    <property type="term" value="P:pentose catabolic process"/>
    <property type="evidence" value="ECO:0007669"/>
    <property type="project" value="UniProtKB-UniRule"/>
</dbReference>
<dbReference type="Pfam" id="PF00834">
    <property type="entry name" value="Ribul_P_3_epim"/>
    <property type="match status" value="1"/>
</dbReference>
<dbReference type="EMBL" id="QWGR01000014">
    <property type="protein sequence ID" value="RIJ46444.1"/>
    <property type="molecule type" value="Genomic_DNA"/>
</dbReference>
<comment type="cofactor">
    <cofactor evidence="10 13">
        <name>a divalent metal cation</name>
        <dbReference type="ChEBI" id="CHEBI:60240"/>
    </cofactor>
    <text evidence="10 13">Binds 1 divalent metal cation per subunit.</text>
</comment>
<dbReference type="Proteomes" id="UP000265926">
    <property type="component" value="Unassembled WGS sequence"/>
</dbReference>
<dbReference type="OrthoDB" id="1645589at2"/>
<feature type="active site" description="Proton acceptor" evidence="10 12">
    <location>
        <position position="35"/>
    </location>
</feature>
<evidence type="ECO:0000256" key="11">
    <source>
        <dbReference type="PIRNR" id="PIRNR001461"/>
    </source>
</evidence>
<feature type="binding site" evidence="10 13">
    <location>
        <position position="175"/>
    </location>
    <ligand>
        <name>a divalent metal cation</name>
        <dbReference type="ChEBI" id="CHEBI:60240"/>
    </ligand>
</feature>
<evidence type="ECO:0000256" key="6">
    <source>
        <dbReference type="ARBA" id="ARBA00009541"/>
    </source>
</evidence>
<dbReference type="FunFam" id="3.20.20.70:FF:000004">
    <property type="entry name" value="Ribulose-phosphate 3-epimerase"/>
    <property type="match status" value="1"/>
</dbReference>
<evidence type="ECO:0000256" key="13">
    <source>
        <dbReference type="PIRSR" id="PIRSR001461-2"/>
    </source>
</evidence>
<keyword evidence="9 10" id="KW-0413">Isomerase</keyword>
<dbReference type="GO" id="GO:0006098">
    <property type="term" value="P:pentose-phosphate shunt"/>
    <property type="evidence" value="ECO:0007669"/>
    <property type="project" value="UniProtKB-UniRule"/>
</dbReference>
<feature type="binding site" evidence="10 14">
    <location>
        <begin position="142"/>
        <end position="145"/>
    </location>
    <ligand>
        <name>substrate</name>
    </ligand>
</feature>
<dbReference type="GO" id="GO:0046872">
    <property type="term" value="F:metal ion binding"/>
    <property type="evidence" value="ECO:0007669"/>
    <property type="project" value="UniProtKB-UniRule"/>
</dbReference>
<comment type="cofactor">
    <cofactor evidence="5">
        <name>Fe(2+)</name>
        <dbReference type="ChEBI" id="CHEBI:29033"/>
    </cofactor>
</comment>
<comment type="function">
    <text evidence="10">Catalyzes the reversible epimerization of D-ribulose 5-phosphate to D-xylulose 5-phosphate.</text>
</comment>
<feature type="binding site" evidence="10 14">
    <location>
        <position position="8"/>
    </location>
    <ligand>
        <name>substrate</name>
    </ligand>
</feature>
<dbReference type="InterPro" id="IPR013785">
    <property type="entry name" value="Aldolase_TIM"/>
</dbReference>
<evidence type="ECO:0000256" key="1">
    <source>
        <dbReference type="ARBA" id="ARBA00001782"/>
    </source>
</evidence>
<keyword evidence="10 11" id="KW-0119">Carbohydrate metabolism</keyword>
<dbReference type="RefSeq" id="WP_119439510.1">
    <property type="nucleotide sequence ID" value="NZ_QWGR01000014.1"/>
</dbReference>
<reference evidence="15 16" key="1">
    <citation type="submission" date="2018-08" db="EMBL/GenBank/DDBJ databases">
        <title>Pallidiluteibacterium maritimus gen. nov., sp. nov., isolated from coastal sediment.</title>
        <authorList>
            <person name="Zhou L.Y."/>
        </authorList>
    </citation>
    <scope>NUCLEOTIDE SEQUENCE [LARGE SCALE GENOMIC DNA]</scope>
    <source>
        <strain evidence="15 16">XSD2</strain>
    </source>
</reference>
<dbReference type="PANTHER" id="PTHR11749">
    <property type="entry name" value="RIBULOSE-5-PHOSPHATE-3-EPIMERASE"/>
    <property type="match status" value="1"/>
</dbReference>
<dbReference type="AlphaFoldDB" id="A0A399SUQ5"/>
<evidence type="ECO:0000256" key="14">
    <source>
        <dbReference type="PIRSR" id="PIRSR001461-3"/>
    </source>
</evidence>
<comment type="catalytic activity">
    <reaction evidence="1 10 11">
        <text>D-ribulose 5-phosphate = D-xylulose 5-phosphate</text>
        <dbReference type="Rhea" id="RHEA:13677"/>
        <dbReference type="ChEBI" id="CHEBI:57737"/>
        <dbReference type="ChEBI" id="CHEBI:58121"/>
        <dbReference type="EC" id="5.1.3.1"/>
    </reaction>
</comment>
<evidence type="ECO:0000256" key="3">
    <source>
        <dbReference type="ARBA" id="ARBA00001941"/>
    </source>
</evidence>
<feature type="binding site" evidence="10">
    <location>
        <begin position="175"/>
        <end position="177"/>
    </location>
    <ligand>
        <name>substrate</name>
    </ligand>
</feature>
<feature type="binding site" evidence="10 14">
    <location>
        <begin position="197"/>
        <end position="198"/>
    </location>
    <ligand>
        <name>substrate</name>
    </ligand>
</feature>
<dbReference type="HAMAP" id="MF_02227">
    <property type="entry name" value="RPE"/>
    <property type="match status" value="1"/>
</dbReference>
<evidence type="ECO:0000256" key="7">
    <source>
        <dbReference type="ARBA" id="ARBA00013188"/>
    </source>
</evidence>
<dbReference type="GO" id="GO:0004750">
    <property type="term" value="F:D-ribulose-phosphate 3-epimerase activity"/>
    <property type="evidence" value="ECO:0007669"/>
    <property type="project" value="UniProtKB-UniRule"/>
</dbReference>
<evidence type="ECO:0000256" key="12">
    <source>
        <dbReference type="PIRSR" id="PIRSR001461-1"/>
    </source>
</evidence>
<comment type="cofactor">
    <cofactor evidence="2">
        <name>Mn(2+)</name>
        <dbReference type="ChEBI" id="CHEBI:29035"/>
    </cofactor>
</comment>
<dbReference type="Gene3D" id="3.20.20.70">
    <property type="entry name" value="Aldolase class I"/>
    <property type="match status" value="1"/>
</dbReference>
<keyword evidence="13" id="KW-0464">Manganese</keyword>
<feature type="binding site" evidence="10 14">
    <location>
        <position position="66"/>
    </location>
    <ligand>
        <name>substrate</name>
    </ligand>
</feature>
<protein>
    <recommendedName>
        <fullName evidence="7 10">Ribulose-phosphate 3-epimerase</fullName>
        <ecNumber evidence="7 10">5.1.3.1</ecNumber>
    </recommendedName>
</protein>
<evidence type="ECO:0000256" key="5">
    <source>
        <dbReference type="ARBA" id="ARBA00001954"/>
    </source>
</evidence>
<dbReference type="PROSITE" id="PS01086">
    <property type="entry name" value="RIBUL_P_3_EPIMER_2"/>
    <property type="match status" value="1"/>
</dbReference>
<dbReference type="NCBIfam" id="TIGR01163">
    <property type="entry name" value="rpe"/>
    <property type="match status" value="1"/>
</dbReference>
<comment type="pathway">
    <text evidence="10">Carbohydrate degradation.</text>
</comment>
<dbReference type="NCBIfam" id="NF004076">
    <property type="entry name" value="PRK05581.1-4"/>
    <property type="match status" value="1"/>
</dbReference>
<dbReference type="PROSITE" id="PS01085">
    <property type="entry name" value="RIBUL_P_3_EPIMER_1"/>
    <property type="match status" value="1"/>
</dbReference>
<dbReference type="InterPro" id="IPR026019">
    <property type="entry name" value="Ribul_P_3_epim"/>
</dbReference>
<feature type="binding site" evidence="14">
    <location>
        <position position="177"/>
    </location>
    <ligand>
        <name>substrate</name>
    </ligand>
</feature>
<feature type="binding site" evidence="10 13">
    <location>
        <position position="33"/>
    </location>
    <ligand>
        <name>a divalent metal cation</name>
        <dbReference type="ChEBI" id="CHEBI:60240"/>
    </ligand>
</feature>
<organism evidence="15 16">
    <name type="scientific">Maribellus luteus</name>
    <dbReference type="NCBI Taxonomy" id="2305463"/>
    <lineage>
        <taxon>Bacteria</taxon>
        <taxon>Pseudomonadati</taxon>
        <taxon>Bacteroidota</taxon>
        <taxon>Bacteroidia</taxon>
        <taxon>Marinilabiliales</taxon>
        <taxon>Prolixibacteraceae</taxon>
        <taxon>Maribellus</taxon>
    </lineage>
</organism>
<evidence type="ECO:0000256" key="4">
    <source>
        <dbReference type="ARBA" id="ARBA00001947"/>
    </source>
</evidence>